<dbReference type="RefSeq" id="WP_245766614.1">
    <property type="nucleotide sequence ID" value="NZ_FPBK01000018.1"/>
</dbReference>
<protein>
    <submittedName>
        <fullName evidence="3">Response regulator receiver domain-containing protein</fullName>
    </submittedName>
</protein>
<dbReference type="GO" id="GO:0000160">
    <property type="term" value="P:phosphorelay signal transduction system"/>
    <property type="evidence" value="ECO:0007669"/>
    <property type="project" value="InterPro"/>
</dbReference>
<dbReference type="PROSITE" id="PS50110">
    <property type="entry name" value="RESPONSE_REGULATORY"/>
    <property type="match status" value="1"/>
</dbReference>
<evidence type="ECO:0000313" key="3">
    <source>
        <dbReference type="EMBL" id="SFU74281.1"/>
    </source>
</evidence>
<evidence type="ECO:0000259" key="2">
    <source>
        <dbReference type="PROSITE" id="PS50110"/>
    </source>
</evidence>
<dbReference type="PANTHER" id="PTHR44520:SF2">
    <property type="entry name" value="RESPONSE REGULATOR RCP1"/>
    <property type="match status" value="1"/>
</dbReference>
<name>A0A1I7IMW5_9FLAO</name>
<accession>A0A1I7IMW5</accession>
<evidence type="ECO:0000256" key="1">
    <source>
        <dbReference type="PROSITE-ProRule" id="PRU00169"/>
    </source>
</evidence>
<dbReference type="SUPFAM" id="SSF52172">
    <property type="entry name" value="CheY-like"/>
    <property type="match status" value="1"/>
</dbReference>
<dbReference type="PANTHER" id="PTHR44520">
    <property type="entry name" value="RESPONSE REGULATOR RCP1-RELATED"/>
    <property type="match status" value="1"/>
</dbReference>
<organism evidence="3 4">
    <name type="scientific">Pustulibacterium marinum</name>
    <dbReference type="NCBI Taxonomy" id="1224947"/>
    <lineage>
        <taxon>Bacteria</taxon>
        <taxon>Pseudomonadati</taxon>
        <taxon>Bacteroidota</taxon>
        <taxon>Flavobacteriia</taxon>
        <taxon>Flavobacteriales</taxon>
        <taxon>Flavobacteriaceae</taxon>
        <taxon>Pustulibacterium</taxon>
    </lineage>
</organism>
<reference evidence="3 4" key="1">
    <citation type="submission" date="2016-10" db="EMBL/GenBank/DDBJ databases">
        <authorList>
            <person name="de Groot N.N."/>
        </authorList>
    </citation>
    <scope>NUCLEOTIDE SEQUENCE [LARGE SCALE GENOMIC DNA]</scope>
    <source>
        <strain evidence="3 4">CGMCC 1.12333</strain>
    </source>
</reference>
<sequence length="135" mass="15259">MIKPIDLACIIDDDPIFVYGTKTLMELANFCKNFLVYQNGEEALKALVNLIESKSVMPDVILLDINMPIMDGWEFLDHIIKVPTEKSLTIYVISSSINPVDIQRAKSYSQVSNYLIKPMTIATLQQMMSELAPNM</sequence>
<dbReference type="AlphaFoldDB" id="A0A1I7IMW5"/>
<keyword evidence="1" id="KW-0597">Phosphoprotein</keyword>
<dbReference type="STRING" id="1224947.SAMN05216480_11826"/>
<evidence type="ECO:0000313" key="4">
    <source>
        <dbReference type="Proteomes" id="UP000199138"/>
    </source>
</evidence>
<dbReference type="InterPro" id="IPR001789">
    <property type="entry name" value="Sig_transdc_resp-reg_receiver"/>
</dbReference>
<dbReference type="Gene3D" id="3.40.50.2300">
    <property type="match status" value="1"/>
</dbReference>
<dbReference type="Pfam" id="PF00072">
    <property type="entry name" value="Response_reg"/>
    <property type="match status" value="1"/>
</dbReference>
<dbReference type="InterPro" id="IPR052893">
    <property type="entry name" value="TCS_response_regulator"/>
</dbReference>
<dbReference type="InterPro" id="IPR011006">
    <property type="entry name" value="CheY-like_superfamily"/>
</dbReference>
<dbReference type="Proteomes" id="UP000199138">
    <property type="component" value="Unassembled WGS sequence"/>
</dbReference>
<feature type="domain" description="Response regulatory" evidence="2">
    <location>
        <begin position="7"/>
        <end position="132"/>
    </location>
</feature>
<dbReference type="EMBL" id="FPBK01000018">
    <property type="protein sequence ID" value="SFU74281.1"/>
    <property type="molecule type" value="Genomic_DNA"/>
</dbReference>
<feature type="modified residue" description="4-aspartylphosphate" evidence="1">
    <location>
        <position position="64"/>
    </location>
</feature>
<keyword evidence="4" id="KW-1185">Reference proteome</keyword>
<gene>
    <name evidence="3" type="ORF">SAMN05216480_11826</name>
</gene>
<proteinExistence type="predicted"/>
<dbReference type="SMART" id="SM00448">
    <property type="entry name" value="REC"/>
    <property type="match status" value="1"/>
</dbReference>